<dbReference type="NCBIfam" id="NF009588">
    <property type="entry name" value="PRK13029.1"/>
    <property type="match status" value="1"/>
</dbReference>
<dbReference type="InterPro" id="IPR046667">
    <property type="entry name" value="DUF6537"/>
</dbReference>
<dbReference type="PANTHER" id="PTHR48084:SF3">
    <property type="entry name" value="SUBUNIT OF PYRUVATE:FLAVODOXIN OXIDOREDUCTASE"/>
    <property type="match status" value="1"/>
</dbReference>
<dbReference type="SUPFAM" id="SSF52922">
    <property type="entry name" value="TK C-terminal domain-like"/>
    <property type="match status" value="1"/>
</dbReference>
<dbReference type="NCBIfam" id="NF009589">
    <property type="entry name" value="PRK13030.1"/>
    <property type="match status" value="1"/>
</dbReference>
<dbReference type="PANTHER" id="PTHR48084">
    <property type="entry name" value="2-OXOGLUTARATE OXIDOREDUCTASE SUBUNIT KORB-RELATED"/>
    <property type="match status" value="1"/>
</dbReference>
<accession>A0ABT7DX54</accession>
<organism evidence="4 5">
    <name type="scientific">Parachitinimonas caeni</name>
    <dbReference type="NCBI Taxonomy" id="3031301"/>
    <lineage>
        <taxon>Bacteria</taxon>
        <taxon>Pseudomonadati</taxon>
        <taxon>Pseudomonadota</taxon>
        <taxon>Betaproteobacteria</taxon>
        <taxon>Neisseriales</taxon>
        <taxon>Chitinibacteraceae</taxon>
        <taxon>Parachitinimonas</taxon>
    </lineage>
</organism>
<dbReference type="InterPro" id="IPR051457">
    <property type="entry name" value="2-oxoacid:Fd_oxidoreductase"/>
</dbReference>
<dbReference type="SUPFAM" id="SSF53323">
    <property type="entry name" value="Pyruvate-ferredoxin oxidoreductase, PFOR, domain III"/>
    <property type="match status" value="1"/>
</dbReference>
<evidence type="ECO:0000313" key="4">
    <source>
        <dbReference type="EMBL" id="MDK2124404.1"/>
    </source>
</evidence>
<dbReference type="PROSITE" id="PS51379">
    <property type="entry name" value="4FE4S_FER_2"/>
    <property type="match status" value="1"/>
</dbReference>
<gene>
    <name evidence="4" type="ORF">PZA18_10110</name>
</gene>
<comment type="caution">
    <text evidence="4">The sequence shown here is derived from an EMBL/GenBank/DDBJ whole genome shotgun (WGS) entry which is preliminary data.</text>
</comment>
<dbReference type="Gene3D" id="3.40.50.970">
    <property type="match status" value="1"/>
</dbReference>
<reference evidence="4" key="1">
    <citation type="submission" date="2023-03" db="EMBL/GenBank/DDBJ databases">
        <title>Chitinimonas shenzhenensis gen. nov., sp. nov., a novel member of family Burkholderiaceae isolated from activated sludge collected in Shen Zhen, China.</title>
        <authorList>
            <person name="Wang X."/>
        </authorList>
    </citation>
    <scope>NUCLEOTIDE SEQUENCE</scope>
    <source>
        <strain evidence="4">DQS-5</strain>
    </source>
</reference>
<keyword evidence="5" id="KW-1185">Reference proteome</keyword>
<dbReference type="InterPro" id="IPR017896">
    <property type="entry name" value="4Fe4S_Fe-S-bd"/>
</dbReference>
<dbReference type="Proteomes" id="UP001172778">
    <property type="component" value="Unassembled WGS sequence"/>
</dbReference>
<evidence type="ECO:0000256" key="2">
    <source>
        <dbReference type="SAM" id="MobiDB-lite"/>
    </source>
</evidence>
<sequence length="1203" mass="130805">MLKPVIHPDGAALAADHTELRLQYELDDALTAETGWVFLTGMRALVRLPLQQADLDRQAGWNTGGFVSGYRGSPLGGYDQQLGQAKPLLAARNIRFLPAVNEELAATAVLGTQRLDADPERTVDGVFALWYGKGPGLDRAGDALRHGNAYGAARRGGVLVVVGDDHGCVSSSMSHQSEGVMAAWSMPVLHPANVAEILEFGLYGWALSRFCGAWVGLKLASETANSASSVCLDAIETTWLPPEESDELADRHNRWPDLPGIAIEARMPRKLEAARRFAAGNSIDKWLALSPHAHLGIITCGKAALDVQEVLSQLELSPVQRAQLRVYKPGLVFPLEPQRLRQFAQGLRAVLVVEEKAPILENQLRSLLYNLPDAERPRLLGKTDLTGQPLIPLVDELRPSSLLPVVGRFLQGFGGEAFATMPLAGCMAAALDPAQLASLPKRLPFYCAGCPHNLSTKVPAGSQARGGTGCHFMASWMNRDTVGLVQMGGEGVDWLAQAPFTRRRHVFQNLGDGTYFHSGSLAIRQAVAVGANITFKILYNDAVAMTGGQPVDGQLTVPQLAWQVANEGVRQIVVVRETPETGQERPTSFPPGTRLAGRSELDTLQRELRELDGVSVLIYDQTCAAELRRRRKREGESGLPTRVYIHPDLCDGCGDCSAQSNCIAIEPLDTPLGRKRRIDQTGCNKDTACLEGFCPSMVTVQGARLLQAPSVGSSLLTQADTLPAPNVAVATEGVLNMVVAGIGGTGVVTVGAILSMAGHLAGRAVSTLDYTGMAQKGGAVHSFIRLAARQDQLNQSRVDLGQAQLVLACDLVVGASAAVLGTLRPDYSRVVLDPRETPTHHFVQDPDARIDGPALLQALAQAAGPQQIARVEAHELCQQLLGNTVCANMVLLGHAWQSGWIPLPLPALHRAIELNGVMIVQNLQAFALGRLAAARQLERFLNKPDTSPPPTDDLDSVLHEADRLLSQYQGAAYSQRYRELVSMMHLRESALLGQPQAGPLTLAVARTLLQLMAYKDEYEVARLLSNGVLQNHLAGAFQGTAGRDYRLNLHLAPPWLHWRKTASGRPAKWRFHSGWRWPLAMLARLKWLRGSWLDPFGWTQERRIERQLIRHYEHHIKLISQQLTLKNHAEAIQFAKAGQMIRGFGPVKQANILKAQQREQQLATRLEIPYRPLLETHPSPPDAPPRPGTSVAGQTVIPIKLLP</sequence>
<dbReference type="SUPFAM" id="SSF52518">
    <property type="entry name" value="Thiamin diphosphate-binding fold (THDP-binding)"/>
    <property type="match status" value="2"/>
</dbReference>
<protein>
    <submittedName>
        <fullName evidence="4">Indolepyruvate ferredoxin oxidoreductase family protein</fullName>
    </submittedName>
</protein>
<dbReference type="EMBL" id="JARRAF010000009">
    <property type="protein sequence ID" value="MDK2124404.1"/>
    <property type="molecule type" value="Genomic_DNA"/>
</dbReference>
<dbReference type="InterPro" id="IPR029061">
    <property type="entry name" value="THDP-binding"/>
</dbReference>
<feature type="compositionally biased region" description="Pro residues" evidence="2">
    <location>
        <begin position="1178"/>
        <end position="1187"/>
    </location>
</feature>
<dbReference type="Pfam" id="PF20169">
    <property type="entry name" value="DUF6537"/>
    <property type="match status" value="1"/>
</dbReference>
<evidence type="ECO:0000259" key="3">
    <source>
        <dbReference type="PROSITE" id="PS51379"/>
    </source>
</evidence>
<dbReference type="InterPro" id="IPR002869">
    <property type="entry name" value="Pyrv_flavodox_OxRed_cen"/>
</dbReference>
<dbReference type="Pfam" id="PF01558">
    <property type="entry name" value="POR"/>
    <property type="match status" value="1"/>
</dbReference>
<feature type="region of interest" description="Disordered" evidence="2">
    <location>
        <begin position="1173"/>
        <end position="1194"/>
    </location>
</feature>
<evidence type="ECO:0000313" key="5">
    <source>
        <dbReference type="Proteomes" id="UP001172778"/>
    </source>
</evidence>
<dbReference type="RefSeq" id="WP_284100715.1">
    <property type="nucleotide sequence ID" value="NZ_JARRAF010000009.1"/>
</dbReference>
<feature type="domain" description="4Fe-4S ferredoxin-type" evidence="3">
    <location>
        <begin position="641"/>
        <end position="670"/>
    </location>
</feature>
<dbReference type="InterPro" id="IPR002880">
    <property type="entry name" value="Pyrv_Fd/Flavodoxin_OxRdtase_N"/>
</dbReference>
<dbReference type="InterPro" id="IPR009014">
    <property type="entry name" value="Transketo_C/PFOR_II"/>
</dbReference>
<dbReference type="Gene3D" id="3.40.920.10">
    <property type="entry name" value="Pyruvate-ferredoxin oxidoreductase, PFOR, domain III"/>
    <property type="match status" value="1"/>
</dbReference>
<evidence type="ECO:0000256" key="1">
    <source>
        <dbReference type="ARBA" id="ARBA00023002"/>
    </source>
</evidence>
<keyword evidence="1" id="KW-0560">Oxidoreductase</keyword>
<proteinExistence type="predicted"/>
<dbReference type="InterPro" id="IPR019752">
    <property type="entry name" value="Pyrv/ketoisovalerate_OxRed_cat"/>
</dbReference>
<name>A0ABT7DX54_9NEIS</name>
<dbReference type="CDD" id="cd07034">
    <property type="entry name" value="TPP_PYR_PFOR_IOR-alpha_like"/>
    <property type="match status" value="1"/>
</dbReference>